<dbReference type="AlphaFoldDB" id="A0A1D2N104"/>
<comment type="similarity">
    <text evidence="1 6">Belongs to the GroES chaperonin family.</text>
</comment>
<dbReference type="Pfam" id="PF00166">
    <property type="entry name" value="Cpn10"/>
    <property type="match status" value="1"/>
</dbReference>
<evidence type="ECO:0000256" key="6">
    <source>
        <dbReference type="RuleBase" id="RU003479"/>
    </source>
</evidence>
<dbReference type="PRINTS" id="PR00297">
    <property type="entry name" value="CHAPERONIN10"/>
</dbReference>
<evidence type="ECO:0000256" key="2">
    <source>
        <dbReference type="ARBA" id="ARBA00018842"/>
    </source>
</evidence>
<reference evidence="7 8" key="1">
    <citation type="journal article" date="2016" name="Genome Biol. Evol.">
        <title>Gene Family Evolution Reflects Adaptation to Soil Environmental Stressors in the Genome of the Collembolan Orchesella cincta.</title>
        <authorList>
            <person name="Faddeeva-Vakhrusheva A."/>
            <person name="Derks M.F."/>
            <person name="Anvar S.Y."/>
            <person name="Agamennone V."/>
            <person name="Suring W."/>
            <person name="Smit S."/>
            <person name="van Straalen N.M."/>
            <person name="Roelofs D."/>
        </authorList>
    </citation>
    <scope>NUCLEOTIDE SEQUENCE [LARGE SCALE GENOMIC DNA]</scope>
    <source>
        <tissue evidence="7">Mixed pool</tissue>
    </source>
</reference>
<dbReference type="STRING" id="48709.A0A1D2N104"/>
<sequence length="109" mass="11691">MASAAKVAVESIAKRIKPLFDRVLVEKAEPIARSKGGLYIPEKAQGRVVHGTIVATGPGARNEQGANIPVSVSVGDSVLLPEYGGTKIELDAKDYFLYRENDILAKLQD</sequence>
<dbReference type="GO" id="GO:0051082">
    <property type="term" value="F:unfolded protein binding"/>
    <property type="evidence" value="ECO:0007669"/>
    <property type="project" value="TreeGrafter"/>
</dbReference>
<dbReference type="InterPro" id="IPR020818">
    <property type="entry name" value="Chaperonin_GroES"/>
</dbReference>
<dbReference type="FunFam" id="2.30.33.40:FF:000002">
    <property type="entry name" value="10 kDa chaperonin, mitochondrial"/>
    <property type="match status" value="1"/>
</dbReference>
<dbReference type="PANTHER" id="PTHR10772:SF0">
    <property type="entry name" value="10 KDA HEAT SHOCK PROTEIN, MITOCHONDRIAL"/>
    <property type="match status" value="1"/>
</dbReference>
<accession>A0A1D2N104</accession>
<dbReference type="EMBL" id="LJIJ01000306">
    <property type="protein sequence ID" value="ODM98976.1"/>
    <property type="molecule type" value="Genomic_DNA"/>
</dbReference>
<dbReference type="HAMAP" id="MF_00580">
    <property type="entry name" value="CH10"/>
    <property type="match status" value="1"/>
</dbReference>
<dbReference type="InterPro" id="IPR037124">
    <property type="entry name" value="Chaperonin_GroES_sf"/>
</dbReference>
<name>A0A1D2N104_ORCCI</name>
<dbReference type="InterPro" id="IPR018369">
    <property type="entry name" value="Chaprnonin_Cpn10_CS"/>
</dbReference>
<dbReference type="Gene3D" id="2.30.33.40">
    <property type="entry name" value="GroES chaperonin"/>
    <property type="match status" value="1"/>
</dbReference>
<organism evidence="7 8">
    <name type="scientific">Orchesella cincta</name>
    <name type="common">Springtail</name>
    <name type="synonym">Podura cincta</name>
    <dbReference type="NCBI Taxonomy" id="48709"/>
    <lineage>
        <taxon>Eukaryota</taxon>
        <taxon>Metazoa</taxon>
        <taxon>Ecdysozoa</taxon>
        <taxon>Arthropoda</taxon>
        <taxon>Hexapoda</taxon>
        <taxon>Collembola</taxon>
        <taxon>Entomobryomorpha</taxon>
        <taxon>Entomobryoidea</taxon>
        <taxon>Orchesellidae</taxon>
        <taxon>Orchesellinae</taxon>
        <taxon>Orchesella</taxon>
    </lineage>
</organism>
<dbReference type="SUPFAM" id="SSF50129">
    <property type="entry name" value="GroES-like"/>
    <property type="match status" value="1"/>
</dbReference>
<dbReference type="OMA" id="EDFLIMR"/>
<keyword evidence="8" id="KW-1185">Reference proteome</keyword>
<dbReference type="PROSITE" id="PS00681">
    <property type="entry name" value="CHAPERONINS_CPN10"/>
    <property type="match status" value="1"/>
</dbReference>
<keyword evidence="7" id="KW-0346">Stress response</keyword>
<evidence type="ECO:0000256" key="4">
    <source>
        <dbReference type="ARBA" id="ARBA00029976"/>
    </source>
</evidence>
<dbReference type="GO" id="GO:0051087">
    <property type="term" value="F:protein-folding chaperone binding"/>
    <property type="evidence" value="ECO:0007669"/>
    <property type="project" value="TreeGrafter"/>
</dbReference>
<evidence type="ECO:0000256" key="3">
    <source>
        <dbReference type="ARBA" id="ARBA00023186"/>
    </source>
</evidence>
<dbReference type="InterPro" id="IPR011032">
    <property type="entry name" value="GroES-like_sf"/>
</dbReference>
<evidence type="ECO:0000256" key="5">
    <source>
        <dbReference type="ARBA" id="ARBA00031971"/>
    </source>
</evidence>
<evidence type="ECO:0000313" key="7">
    <source>
        <dbReference type="EMBL" id="ODM98976.1"/>
    </source>
</evidence>
<dbReference type="OrthoDB" id="184876at2759"/>
<proteinExistence type="inferred from homology"/>
<protein>
    <recommendedName>
        <fullName evidence="2">10 kDa heat shock protein, mitochondrial</fullName>
    </recommendedName>
    <alternativeName>
        <fullName evidence="4">10 kDa chaperonin</fullName>
    </alternativeName>
    <alternativeName>
        <fullName evidence="5">Chaperonin 10</fullName>
    </alternativeName>
</protein>
<gene>
    <name evidence="7" type="ORF">Ocin01_07701</name>
</gene>
<dbReference type="PANTHER" id="PTHR10772">
    <property type="entry name" value="10 KDA HEAT SHOCK PROTEIN"/>
    <property type="match status" value="1"/>
</dbReference>
<evidence type="ECO:0000256" key="1">
    <source>
        <dbReference type="ARBA" id="ARBA00006975"/>
    </source>
</evidence>
<dbReference type="CDD" id="cd00320">
    <property type="entry name" value="cpn10"/>
    <property type="match status" value="1"/>
</dbReference>
<dbReference type="GO" id="GO:0044183">
    <property type="term" value="F:protein folding chaperone"/>
    <property type="evidence" value="ECO:0007669"/>
    <property type="project" value="InterPro"/>
</dbReference>
<dbReference type="Proteomes" id="UP000094527">
    <property type="component" value="Unassembled WGS sequence"/>
</dbReference>
<evidence type="ECO:0000313" key="8">
    <source>
        <dbReference type="Proteomes" id="UP000094527"/>
    </source>
</evidence>
<keyword evidence="3 6" id="KW-0143">Chaperone</keyword>
<dbReference type="GO" id="GO:0005759">
    <property type="term" value="C:mitochondrial matrix"/>
    <property type="evidence" value="ECO:0007669"/>
    <property type="project" value="TreeGrafter"/>
</dbReference>
<dbReference type="GO" id="GO:0046872">
    <property type="term" value="F:metal ion binding"/>
    <property type="evidence" value="ECO:0007669"/>
    <property type="project" value="TreeGrafter"/>
</dbReference>
<dbReference type="SMART" id="SM00883">
    <property type="entry name" value="Cpn10"/>
    <property type="match status" value="1"/>
</dbReference>
<dbReference type="GO" id="GO:0005524">
    <property type="term" value="F:ATP binding"/>
    <property type="evidence" value="ECO:0007669"/>
    <property type="project" value="InterPro"/>
</dbReference>
<comment type="caution">
    <text evidence="7">The sequence shown here is derived from an EMBL/GenBank/DDBJ whole genome shotgun (WGS) entry which is preliminary data.</text>
</comment>